<dbReference type="GO" id="GO:0072546">
    <property type="term" value="C:EMC complex"/>
    <property type="evidence" value="ECO:0007669"/>
    <property type="project" value="InterPro"/>
</dbReference>
<dbReference type="InterPro" id="IPR005366">
    <property type="entry name" value="EMC8/9"/>
</dbReference>
<evidence type="ECO:0000313" key="1">
    <source>
        <dbReference type="WBParaSite" id="ASIM_0000586701-mRNA-1"/>
    </source>
</evidence>
<accession>A0A0M3JE26</accession>
<dbReference type="AlphaFoldDB" id="A0A0M3JE26"/>
<name>A0A0M3JE26_ANISI</name>
<reference evidence="1" key="1">
    <citation type="submission" date="2017-02" db="UniProtKB">
        <authorList>
            <consortium name="WormBaseParasite"/>
        </authorList>
    </citation>
    <scope>IDENTIFICATION</scope>
</reference>
<proteinExistence type="predicted"/>
<protein>
    <submittedName>
        <fullName evidence="1">Cytochrome P450</fullName>
    </submittedName>
</protein>
<dbReference type="Pfam" id="PF03665">
    <property type="entry name" value="UPF0172"/>
    <property type="match status" value="1"/>
</dbReference>
<sequence length="81" mass="9417">LSIDSSEPAICVYANDNKAWKPKKYYTHFIKFSFTLTATSIAIQTKLYREIIDFENHLDNPANDYWNLAISDKIEQLVDQS</sequence>
<organism evidence="1">
    <name type="scientific">Anisakis simplex</name>
    <name type="common">Herring worm</name>
    <dbReference type="NCBI Taxonomy" id="6269"/>
    <lineage>
        <taxon>Eukaryota</taxon>
        <taxon>Metazoa</taxon>
        <taxon>Ecdysozoa</taxon>
        <taxon>Nematoda</taxon>
        <taxon>Chromadorea</taxon>
        <taxon>Rhabditida</taxon>
        <taxon>Spirurina</taxon>
        <taxon>Ascaridomorpha</taxon>
        <taxon>Ascaridoidea</taxon>
        <taxon>Anisakidae</taxon>
        <taxon>Anisakis</taxon>
        <taxon>Anisakis simplex complex</taxon>
    </lineage>
</organism>
<dbReference type="WBParaSite" id="ASIM_0000586701-mRNA-1">
    <property type="protein sequence ID" value="ASIM_0000586701-mRNA-1"/>
    <property type="gene ID" value="ASIM_0000586701"/>
</dbReference>